<dbReference type="RefSeq" id="WP_184698440.1">
    <property type="nucleotide sequence ID" value="NZ_BAABEG010000001.1"/>
</dbReference>
<reference evidence="1 2" key="1">
    <citation type="submission" date="2020-08" db="EMBL/GenBank/DDBJ databases">
        <title>Genomic Encyclopedia of Type Strains, Phase IV (KMG-IV): sequencing the most valuable type-strain genomes for metagenomic binning, comparative biology and taxonomic classification.</title>
        <authorList>
            <person name="Goeker M."/>
        </authorList>
    </citation>
    <scope>NUCLEOTIDE SEQUENCE [LARGE SCALE GENOMIC DNA]</scope>
    <source>
        <strain evidence="1 2">DSM 7051</strain>
    </source>
</reference>
<dbReference type="Gene3D" id="2.40.10.270">
    <property type="entry name" value="Bacteriophage SPP1 head-tail adaptor protein"/>
    <property type="match status" value="1"/>
</dbReference>
<dbReference type="Pfam" id="PF05521">
    <property type="entry name" value="Phage_HCP"/>
    <property type="match status" value="1"/>
</dbReference>
<gene>
    <name evidence="1" type="ORF">GGR00_001172</name>
</gene>
<sequence>MRASFIDPGALRSEFALEECVTTPDSMGGHAESWVELATLFARVEPVSAHSLFGADQSLETATHRVTVRWRVGLKSGMRLRRGTRVLDIVTVHDPDETQRYLVCRTREQGA</sequence>
<protein>
    <submittedName>
        <fullName evidence="1">SPP1 family predicted phage head-tail adaptor</fullName>
    </submittedName>
</protein>
<dbReference type="Proteomes" id="UP000536262">
    <property type="component" value="Unassembled WGS sequence"/>
</dbReference>
<dbReference type="EMBL" id="JACHOU010000002">
    <property type="protein sequence ID" value="MBB6353404.1"/>
    <property type="molecule type" value="Genomic_DNA"/>
</dbReference>
<dbReference type="InterPro" id="IPR038666">
    <property type="entry name" value="SSP1_head-tail_sf"/>
</dbReference>
<keyword evidence="2" id="KW-1185">Reference proteome</keyword>
<dbReference type="NCBIfam" id="TIGR01563">
    <property type="entry name" value="gp16_SPP1"/>
    <property type="match status" value="1"/>
</dbReference>
<dbReference type="InterPro" id="IPR008767">
    <property type="entry name" value="Phage_SPP1_head-tail_adaptor"/>
</dbReference>
<accession>A0A7X0F5F9</accession>
<proteinExistence type="predicted"/>
<organism evidence="1 2">
    <name type="scientific">Aminobacter aganoensis</name>
    <dbReference type="NCBI Taxonomy" id="83264"/>
    <lineage>
        <taxon>Bacteria</taxon>
        <taxon>Pseudomonadati</taxon>
        <taxon>Pseudomonadota</taxon>
        <taxon>Alphaproteobacteria</taxon>
        <taxon>Hyphomicrobiales</taxon>
        <taxon>Phyllobacteriaceae</taxon>
        <taxon>Aminobacter</taxon>
    </lineage>
</organism>
<evidence type="ECO:0000313" key="1">
    <source>
        <dbReference type="EMBL" id="MBB6353404.1"/>
    </source>
</evidence>
<dbReference type="AlphaFoldDB" id="A0A7X0F5F9"/>
<name>A0A7X0F5F9_9HYPH</name>
<evidence type="ECO:0000313" key="2">
    <source>
        <dbReference type="Proteomes" id="UP000536262"/>
    </source>
</evidence>
<comment type="caution">
    <text evidence="1">The sequence shown here is derived from an EMBL/GenBank/DDBJ whole genome shotgun (WGS) entry which is preliminary data.</text>
</comment>